<protein>
    <recommendedName>
        <fullName evidence="2">Myb/SANT-like domain-containing protein</fullName>
    </recommendedName>
</protein>
<proteinExistence type="predicted"/>
<gene>
    <name evidence="3" type="ORF">OSB04_018896</name>
</gene>
<reference evidence="3" key="1">
    <citation type="submission" date="2023-03" db="EMBL/GenBank/DDBJ databases">
        <title>Chromosome-scale reference genome and RAD-based genetic map of yellow starthistle (Centaurea solstitialis) reveal putative structural variation and QTLs associated with invader traits.</title>
        <authorList>
            <person name="Reatini B."/>
            <person name="Cang F.A."/>
            <person name="Jiang Q."/>
            <person name="Mckibben M.T.W."/>
            <person name="Barker M.S."/>
            <person name="Rieseberg L.H."/>
            <person name="Dlugosch K.M."/>
        </authorList>
    </citation>
    <scope>NUCLEOTIDE SEQUENCE</scope>
    <source>
        <strain evidence="3">CAN-66</strain>
        <tissue evidence="3">Leaf</tissue>
    </source>
</reference>
<dbReference type="EMBL" id="JARYMX010000005">
    <property type="protein sequence ID" value="KAJ9546353.1"/>
    <property type="molecule type" value="Genomic_DNA"/>
</dbReference>
<dbReference type="PANTHER" id="PTHR31704">
    <property type="entry name" value="MYB/SANT-LIKE DNA-BINDING DOMAIN PROTEIN-RELATED"/>
    <property type="match status" value="1"/>
</dbReference>
<dbReference type="PANTHER" id="PTHR31704:SF48">
    <property type="entry name" value="L10-INTERACTING MYB DOMAIN-CONTAINING PROTEIN-LIKE"/>
    <property type="match status" value="1"/>
</dbReference>
<feature type="compositionally biased region" description="Low complexity" evidence="1">
    <location>
        <begin position="145"/>
        <end position="161"/>
    </location>
</feature>
<accession>A0AA38T8R6</accession>
<organism evidence="3 4">
    <name type="scientific">Centaurea solstitialis</name>
    <name type="common">yellow star-thistle</name>
    <dbReference type="NCBI Taxonomy" id="347529"/>
    <lineage>
        <taxon>Eukaryota</taxon>
        <taxon>Viridiplantae</taxon>
        <taxon>Streptophyta</taxon>
        <taxon>Embryophyta</taxon>
        <taxon>Tracheophyta</taxon>
        <taxon>Spermatophyta</taxon>
        <taxon>Magnoliopsida</taxon>
        <taxon>eudicotyledons</taxon>
        <taxon>Gunneridae</taxon>
        <taxon>Pentapetalae</taxon>
        <taxon>asterids</taxon>
        <taxon>campanulids</taxon>
        <taxon>Asterales</taxon>
        <taxon>Asteraceae</taxon>
        <taxon>Carduoideae</taxon>
        <taxon>Cardueae</taxon>
        <taxon>Centaureinae</taxon>
        <taxon>Centaurea</taxon>
    </lineage>
</organism>
<evidence type="ECO:0000256" key="1">
    <source>
        <dbReference type="SAM" id="MobiDB-lite"/>
    </source>
</evidence>
<name>A0AA38T8R6_9ASTR</name>
<feature type="region of interest" description="Disordered" evidence="1">
    <location>
        <begin position="145"/>
        <end position="172"/>
    </location>
</feature>
<dbReference type="Proteomes" id="UP001172457">
    <property type="component" value="Chromosome 5"/>
</dbReference>
<sequence length="255" mass="28570">MEQTAESNQQKRPRISWKDHNVVKTFLEACILEVGLNGKEGSSLKALSWKKVAETLKTTHNFIVDRKQMRNHFDYLKGKYGAWLKLKNKTGNVYDPSTNTFNLTPEEWDLEIEGGMSVGLGGHGPRSKDPLPTTEPFVVINDEVPLSSDQDPLSSSPTPTSRAPVAKPKGKKNANVNSDLDYKLIKFLLGFCGYPRIKLIRGLSQIYQNLAGSIYLVGLKQTVETHVIRNSLFRSKHAEAIKAKNPLKPNDLNRL</sequence>
<keyword evidence="4" id="KW-1185">Reference proteome</keyword>
<dbReference type="InterPro" id="IPR024752">
    <property type="entry name" value="Myb/SANT-like_dom"/>
</dbReference>
<evidence type="ECO:0000313" key="3">
    <source>
        <dbReference type="EMBL" id="KAJ9546353.1"/>
    </source>
</evidence>
<comment type="caution">
    <text evidence="3">The sequence shown here is derived from an EMBL/GenBank/DDBJ whole genome shotgun (WGS) entry which is preliminary data.</text>
</comment>
<dbReference type="Pfam" id="PF12776">
    <property type="entry name" value="Myb_DNA-bind_3"/>
    <property type="match status" value="1"/>
</dbReference>
<dbReference type="AlphaFoldDB" id="A0AA38T8R6"/>
<evidence type="ECO:0000259" key="2">
    <source>
        <dbReference type="Pfam" id="PF12776"/>
    </source>
</evidence>
<evidence type="ECO:0000313" key="4">
    <source>
        <dbReference type="Proteomes" id="UP001172457"/>
    </source>
</evidence>
<feature type="domain" description="Myb/SANT-like" evidence="2">
    <location>
        <begin position="23"/>
        <end position="109"/>
    </location>
</feature>